<feature type="transmembrane region" description="Helical" evidence="12">
    <location>
        <begin position="113"/>
        <end position="136"/>
    </location>
</feature>
<keyword evidence="14" id="KW-1185">Reference proteome</keyword>
<dbReference type="RefSeq" id="WP_188883683.1">
    <property type="nucleotide sequence ID" value="NZ_BMPF01000003.1"/>
</dbReference>
<evidence type="ECO:0000313" key="14">
    <source>
        <dbReference type="Proteomes" id="UP000628840"/>
    </source>
</evidence>
<dbReference type="PANTHER" id="PTHR35457:SF1">
    <property type="entry name" value="HEME A SYNTHASE"/>
    <property type="match status" value="1"/>
</dbReference>
<keyword evidence="4" id="KW-0479">Metal-binding</keyword>
<sequence length="292" mass="30533">MDTSTTGASAASLPRRVGGVFVRHARGFAALTLAVTFLLVLLGEYTAAAGAGATCNNTYPGCAGQFSPAGLSVPQFIEWFHRLVAMGVGYLIVGNAVLLWWTHKKSRVSRSAGLAALLLPVQVAFGALTVTVAGLFPGGYAPPTQLVHLTTALAIFVALVAAVVWLDAAEGAGATPTRLRYAATGGLLLPLAQAVFARDLFFTFWPAVQTAYHFFGLLGLAALLALALWARDLERVDVGILAALGALCTLLNSYLVAGLFVVTARVEAFTYVLLVAQVALFCLLAVAARRVN</sequence>
<dbReference type="OrthoDB" id="336837at2157"/>
<feature type="transmembrane region" description="Helical" evidence="12">
    <location>
        <begin position="268"/>
        <end position="288"/>
    </location>
</feature>
<dbReference type="PANTHER" id="PTHR35457">
    <property type="entry name" value="HEME A SYNTHASE"/>
    <property type="match status" value="1"/>
</dbReference>
<feature type="transmembrane region" description="Helical" evidence="12">
    <location>
        <begin position="148"/>
        <end position="169"/>
    </location>
</feature>
<accession>A0A830F402</accession>
<name>A0A830F402_9EURY</name>
<feature type="transmembrane region" description="Helical" evidence="12">
    <location>
        <begin position="79"/>
        <end position="101"/>
    </location>
</feature>
<keyword evidence="3 12" id="KW-0812">Transmembrane</keyword>
<dbReference type="GO" id="GO:0046872">
    <property type="term" value="F:metal ion binding"/>
    <property type="evidence" value="ECO:0007669"/>
    <property type="project" value="UniProtKB-KW"/>
</dbReference>
<evidence type="ECO:0000256" key="1">
    <source>
        <dbReference type="ARBA" id="ARBA00004141"/>
    </source>
</evidence>
<evidence type="ECO:0000256" key="7">
    <source>
        <dbReference type="ARBA" id="ARBA00023004"/>
    </source>
</evidence>
<feature type="transmembrane region" description="Helical" evidence="12">
    <location>
        <begin position="25"/>
        <end position="43"/>
    </location>
</feature>
<dbReference type="Pfam" id="PF02628">
    <property type="entry name" value="COX15-CtaA"/>
    <property type="match status" value="1"/>
</dbReference>
<organism evidence="13 14">
    <name type="scientific">Halarchaeum grantii</name>
    <dbReference type="NCBI Taxonomy" id="1193105"/>
    <lineage>
        <taxon>Archaea</taxon>
        <taxon>Methanobacteriati</taxon>
        <taxon>Methanobacteriota</taxon>
        <taxon>Stenosarchaea group</taxon>
        <taxon>Halobacteria</taxon>
        <taxon>Halobacteriales</taxon>
        <taxon>Halobacteriaceae</taxon>
    </lineage>
</organism>
<dbReference type="AlphaFoldDB" id="A0A830F402"/>
<evidence type="ECO:0000256" key="6">
    <source>
        <dbReference type="ARBA" id="ARBA00023002"/>
    </source>
</evidence>
<evidence type="ECO:0000313" key="13">
    <source>
        <dbReference type="EMBL" id="GGL37074.1"/>
    </source>
</evidence>
<evidence type="ECO:0000256" key="11">
    <source>
        <dbReference type="ARBA" id="ARBA00023444"/>
    </source>
</evidence>
<evidence type="ECO:0000256" key="4">
    <source>
        <dbReference type="ARBA" id="ARBA00022723"/>
    </source>
</evidence>
<dbReference type="InterPro" id="IPR003780">
    <property type="entry name" value="COX15/CtaA_fam"/>
</dbReference>
<comment type="pathway">
    <text evidence="11">Porphyrin-containing compound metabolism.</text>
</comment>
<evidence type="ECO:0000256" key="12">
    <source>
        <dbReference type="SAM" id="Phobius"/>
    </source>
</evidence>
<feature type="transmembrane region" description="Helical" evidence="12">
    <location>
        <begin position="181"/>
        <end position="205"/>
    </location>
</feature>
<keyword evidence="7" id="KW-0408">Iron</keyword>
<comment type="caution">
    <text evidence="13">The sequence shown here is derived from an EMBL/GenBank/DDBJ whole genome shotgun (WGS) entry which is preliminary data.</text>
</comment>
<dbReference type="InterPro" id="IPR050450">
    <property type="entry name" value="COX15/CtaA_HemeA_synthase"/>
</dbReference>
<protein>
    <submittedName>
        <fullName evidence="13">Heme A synthase</fullName>
    </submittedName>
</protein>
<dbReference type="Proteomes" id="UP000628840">
    <property type="component" value="Unassembled WGS sequence"/>
</dbReference>
<comment type="subcellular location">
    <subcellularLocation>
        <location evidence="1">Membrane</location>
        <topology evidence="1">Multi-pass membrane protein</topology>
    </subcellularLocation>
</comment>
<keyword evidence="8" id="KW-0350">Heme biosynthesis</keyword>
<evidence type="ECO:0000256" key="10">
    <source>
        <dbReference type="ARBA" id="ARBA00023157"/>
    </source>
</evidence>
<evidence type="ECO:0000256" key="9">
    <source>
        <dbReference type="ARBA" id="ARBA00023136"/>
    </source>
</evidence>
<keyword evidence="2" id="KW-1003">Cell membrane</keyword>
<reference evidence="13 14" key="1">
    <citation type="journal article" date="2019" name="Int. J. Syst. Evol. Microbiol.">
        <title>The Global Catalogue of Microorganisms (GCM) 10K type strain sequencing project: providing services to taxonomists for standard genome sequencing and annotation.</title>
        <authorList>
            <consortium name="The Broad Institute Genomics Platform"/>
            <consortium name="The Broad Institute Genome Sequencing Center for Infectious Disease"/>
            <person name="Wu L."/>
            <person name="Ma J."/>
        </authorList>
    </citation>
    <scope>NUCLEOTIDE SEQUENCE [LARGE SCALE GENOMIC DNA]</scope>
    <source>
        <strain evidence="13 14">JCM 19585</strain>
    </source>
</reference>
<evidence type="ECO:0000256" key="2">
    <source>
        <dbReference type="ARBA" id="ARBA00022475"/>
    </source>
</evidence>
<dbReference type="GO" id="GO:0016020">
    <property type="term" value="C:membrane"/>
    <property type="evidence" value="ECO:0007669"/>
    <property type="project" value="UniProtKB-SubCell"/>
</dbReference>
<feature type="transmembrane region" description="Helical" evidence="12">
    <location>
        <begin position="211"/>
        <end position="229"/>
    </location>
</feature>
<proteinExistence type="predicted"/>
<dbReference type="GO" id="GO:0006784">
    <property type="term" value="P:heme A biosynthetic process"/>
    <property type="evidence" value="ECO:0007669"/>
    <property type="project" value="InterPro"/>
</dbReference>
<dbReference type="EMBL" id="BMPF01000003">
    <property type="protein sequence ID" value="GGL37074.1"/>
    <property type="molecule type" value="Genomic_DNA"/>
</dbReference>
<evidence type="ECO:0000256" key="5">
    <source>
        <dbReference type="ARBA" id="ARBA00022989"/>
    </source>
</evidence>
<keyword evidence="9 12" id="KW-0472">Membrane</keyword>
<feature type="transmembrane region" description="Helical" evidence="12">
    <location>
        <begin position="241"/>
        <end position="262"/>
    </location>
</feature>
<evidence type="ECO:0000256" key="3">
    <source>
        <dbReference type="ARBA" id="ARBA00022692"/>
    </source>
</evidence>
<keyword evidence="10" id="KW-1015">Disulfide bond</keyword>
<keyword evidence="5 12" id="KW-1133">Transmembrane helix</keyword>
<gene>
    <name evidence="13" type="ORF">GCM10009037_20770</name>
</gene>
<evidence type="ECO:0000256" key="8">
    <source>
        <dbReference type="ARBA" id="ARBA00023133"/>
    </source>
</evidence>
<dbReference type="GO" id="GO:0016491">
    <property type="term" value="F:oxidoreductase activity"/>
    <property type="evidence" value="ECO:0007669"/>
    <property type="project" value="UniProtKB-KW"/>
</dbReference>
<keyword evidence="6" id="KW-0560">Oxidoreductase</keyword>